<proteinExistence type="predicted"/>
<reference evidence="2 3" key="1">
    <citation type="submission" date="2019-02" db="EMBL/GenBank/DDBJ databases">
        <title>Draft genome sequence of Muricauda sp. 176CP4-71.</title>
        <authorList>
            <person name="Park J.-S."/>
        </authorList>
    </citation>
    <scope>NUCLEOTIDE SEQUENCE [LARGE SCALE GENOMIC DNA]</scope>
    <source>
        <strain evidence="2 3">176CP4-71</strain>
    </source>
</reference>
<dbReference type="Proteomes" id="UP000291981">
    <property type="component" value="Unassembled WGS sequence"/>
</dbReference>
<keyword evidence="3" id="KW-1185">Reference proteome</keyword>
<gene>
    <name evidence="2" type="ORF">EW142_10965</name>
</gene>
<evidence type="ECO:0000256" key="1">
    <source>
        <dbReference type="SAM" id="SignalP"/>
    </source>
</evidence>
<dbReference type="PROSITE" id="PS51257">
    <property type="entry name" value="PROKAR_LIPOPROTEIN"/>
    <property type="match status" value="1"/>
</dbReference>
<evidence type="ECO:0000313" key="3">
    <source>
        <dbReference type="Proteomes" id="UP000291981"/>
    </source>
</evidence>
<accession>A0A4Q8QFT7</accession>
<name>A0A4Q8QFT7_9FLAO</name>
<protein>
    <submittedName>
        <fullName evidence="2">DUF4270 family protein</fullName>
    </submittedName>
</protein>
<dbReference type="AlphaFoldDB" id="A0A4Q8QFT7"/>
<evidence type="ECO:0000313" key="2">
    <source>
        <dbReference type="EMBL" id="TAI47199.1"/>
    </source>
</evidence>
<comment type="caution">
    <text evidence="2">The sequence shown here is derived from an EMBL/GenBank/DDBJ whole genome shotgun (WGS) entry which is preliminary data.</text>
</comment>
<keyword evidence="1" id="KW-0732">Signal</keyword>
<dbReference type="OrthoDB" id="1092930at2"/>
<organism evidence="2 3">
    <name type="scientific">Flagellimonas allohymeniacidonis</name>
    <dbReference type="NCBI Taxonomy" id="2517819"/>
    <lineage>
        <taxon>Bacteria</taxon>
        <taxon>Pseudomonadati</taxon>
        <taxon>Bacteroidota</taxon>
        <taxon>Flavobacteriia</taxon>
        <taxon>Flavobacteriales</taxon>
        <taxon>Flavobacteriaceae</taxon>
        <taxon>Flagellimonas</taxon>
    </lineage>
</organism>
<sequence>MRSIFWAILLFVFVLACSTDTSDIPTLEVGQDFADSNVRLVSIDTFTVEVSTFRFDSIITSGTDRVLVGQYQDSFFGKVRSSSFFELSTSDYNLPDDAELDSIGLVLGYNTYFYNDTLALSEINVHLLNDEVRIRDDFFYNTSTIAFDSIPLQTITFTPEPIDEDSLYIPLPFDFGEVIFDGILDNTINSTEDLREIFEGFTIQPGRDDNSSVIGFSSNLESTYLRFFYRIPDEFDDVEETFDLFIQEFEGPKVFNNIQSDISGTVLDTLTDQEINLPSTRSNNRSFIQSGTGYATRIQFPTIKKLFDIPGTGTILNATLQIKPPPNTYDDNVPIRDSLSINLIDQNNVITEQLFFGGQPVFGIIDRERREFDELVYEIPIGVYIDRELNETNIVDDAFVVFPPDYGQSVDRIVIEGEKSEEFSATLILTYAIYEE</sequence>
<dbReference type="InterPro" id="IPR025366">
    <property type="entry name" value="DUF4270"/>
</dbReference>
<feature type="signal peptide" evidence="1">
    <location>
        <begin position="1"/>
        <end position="18"/>
    </location>
</feature>
<dbReference type="Pfam" id="PF14092">
    <property type="entry name" value="DUF4270"/>
    <property type="match status" value="1"/>
</dbReference>
<dbReference type="RefSeq" id="WP_130613795.1">
    <property type="nucleotide sequence ID" value="NZ_SGIU01000002.1"/>
</dbReference>
<dbReference type="EMBL" id="SGIU01000002">
    <property type="protein sequence ID" value="TAI47199.1"/>
    <property type="molecule type" value="Genomic_DNA"/>
</dbReference>
<feature type="chain" id="PRO_5020179838" evidence="1">
    <location>
        <begin position="19"/>
        <end position="436"/>
    </location>
</feature>